<dbReference type="EMBL" id="FNAT01000005">
    <property type="protein sequence ID" value="SDE92058.1"/>
    <property type="molecule type" value="Genomic_DNA"/>
</dbReference>
<evidence type="ECO:0000256" key="1">
    <source>
        <dbReference type="SAM" id="MobiDB-lite"/>
    </source>
</evidence>
<keyword evidence="2" id="KW-1133">Transmembrane helix</keyword>
<dbReference type="OrthoDB" id="7264282at2"/>
<feature type="transmembrane region" description="Helical" evidence="2">
    <location>
        <begin position="36"/>
        <end position="54"/>
    </location>
</feature>
<feature type="transmembrane region" description="Helical" evidence="2">
    <location>
        <begin position="66"/>
        <end position="84"/>
    </location>
</feature>
<dbReference type="AlphaFoldDB" id="A0A1G7GV46"/>
<reference evidence="4" key="1">
    <citation type="submission" date="2016-10" db="EMBL/GenBank/DDBJ databases">
        <authorList>
            <person name="Varghese N."/>
            <person name="Submissions S."/>
        </authorList>
    </citation>
    <scope>NUCLEOTIDE SEQUENCE [LARGE SCALE GENOMIC DNA]</scope>
    <source>
        <strain evidence="4">DSM 21424</strain>
    </source>
</reference>
<keyword evidence="2" id="KW-0812">Transmembrane</keyword>
<evidence type="ECO:0000256" key="2">
    <source>
        <dbReference type="SAM" id="Phobius"/>
    </source>
</evidence>
<keyword evidence="2" id="KW-0472">Membrane</keyword>
<gene>
    <name evidence="3" type="ORF">SAMN04488567_2943</name>
</gene>
<name>A0A1G7GV46_9RHOB</name>
<protein>
    <submittedName>
        <fullName evidence="3">Uncharacterized protein</fullName>
    </submittedName>
</protein>
<organism evidence="3 4">
    <name type="scientific">Limimaricola pyoseonensis</name>
    <dbReference type="NCBI Taxonomy" id="521013"/>
    <lineage>
        <taxon>Bacteria</taxon>
        <taxon>Pseudomonadati</taxon>
        <taxon>Pseudomonadota</taxon>
        <taxon>Alphaproteobacteria</taxon>
        <taxon>Rhodobacterales</taxon>
        <taxon>Paracoccaceae</taxon>
        <taxon>Limimaricola</taxon>
    </lineage>
</organism>
<accession>A0A1G7GV46</accession>
<feature type="transmembrane region" description="Helical" evidence="2">
    <location>
        <begin position="111"/>
        <end position="137"/>
    </location>
</feature>
<evidence type="ECO:0000313" key="4">
    <source>
        <dbReference type="Proteomes" id="UP000198922"/>
    </source>
</evidence>
<evidence type="ECO:0000313" key="3">
    <source>
        <dbReference type="EMBL" id="SDE92058.1"/>
    </source>
</evidence>
<dbReference type="Proteomes" id="UP000198922">
    <property type="component" value="Unassembled WGS sequence"/>
</dbReference>
<feature type="region of interest" description="Disordered" evidence="1">
    <location>
        <begin position="1"/>
        <end position="20"/>
    </location>
</feature>
<keyword evidence="4" id="KW-1185">Reference proteome</keyword>
<dbReference type="RefSeq" id="WP_090113232.1">
    <property type="nucleotide sequence ID" value="NZ_FNAT01000005.1"/>
</dbReference>
<dbReference type="STRING" id="521013.SAMN04488567_2943"/>
<proteinExistence type="predicted"/>
<sequence length="141" mass="15886">MAEPGRDDRQPTAHEDEREFAEERESLWRITLGPTIWAGHFLICYASVSVYCFRLERMFGMEGLRLALGALTLACLAAIGWIGWRAFRRWEVWGTGEFSNPVGNAEDRHQFLGHAGFLLALVSFIGVVFDALPLLLIGSCR</sequence>